<proteinExistence type="predicted"/>
<organism evidence="1 2">
    <name type="scientific">Desulfatitalea alkaliphila</name>
    <dbReference type="NCBI Taxonomy" id="2929485"/>
    <lineage>
        <taxon>Bacteria</taxon>
        <taxon>Pseudomonadati</taxon>
        <taxon>Thermodesulfobacteriota</taxon>
        <taxon>Desulfobacteria</taxon>
        <taxon>Desulfobacterales</taxon>
        <taxon>Desulfosarcinaceae</taxon>
        <taxon>Desulfatitalea</taxon>
    </lineage>
</organism>
<reference evidence="1" key="1">
    <citation type="submission" date="2022-04" db="EMBL/GenBank/DDBJ databases">
        <title>Desulfatitalea alkaliphila sp. nov., a novel anaerobic sulfate-reducing bacterium isolated from terrestrial mud volcano, Taman Peninsula, Russia.</title>
        <authorList>
            <person name="Khomyakova M.A."/>
            <person name="Merkel A.Y."/>
            <person name="Slobodkin A.I."/>
        </authorList>
    </citation>
    <scope>NUCLEOTIDE SEQUENCE</scope>
    <source>
        <strain evidence="1">M08but</strain>
    </source>
</reference>
<keyword evidence="2" id="KW-1185">Reference proteome</keyword>
<protein>
    <submittedName>
        <fullName evidence="1">Uncharacterized protein</fullName>
    </submittedName>
</protein>
<gene>
    <name evidence="1" type="ORF">MRX98_03015</name>
</gene>
<accession>A0AA41UJP9</accession>
<evidence type="ECO:0000313" key="1">
    <source>
        <dbReference type="EMBL" id="MCJ8499531.1"/>
    </source>
</evidence>
<comment type="caution">
    <text evidence="1">The sequence shown here is derived from an EMBL/GenBank/DDBJ whole genome shotgun (WGS) entry which is preliminary data.</text>
</comment>
<sequence length="103" mass="11567">MDTDDLTEMAWGLIVGASRVSDTLKAELGAMAGRFKTEDEWLRGVRAHLVNIFEDPVDYVDFWDLENMEAVTASMIGSIAAELRDRVDTVLSMPMNERGARSW</sequence>
<name>A0AA41UJP9_9BACT</name>
<evidence type="ECO:0000313" key="2">
    <source>
        <dbReference type="Proteomes" id="UP001165427"/>
    </source>
</evidence>
<dbReference type="EMBL" id="JALJRB010000002">
    <property type="protein sequence ID" value="MCJ8499531.1"/>
    <property type="molecule type" value="Genomic_DNA"/>
</dbReference>
<dbReference type="RefSeq" id="WP_246902896.1">
    <property type="nucleotide sequence ID" value="NZ_JALJRB010000002.1"/>
</dbReference>
<dbReference type="Proteomes" id="UP001165427">
    <property type="component" value="Unassembled WGS sequence"/>
</dbReference>
<dbReference type="AlphaFoldDB" id="A0AA41UJP9"/>